<dbReference type="AlphaFoldDB" id="A0A4Q1JSS1"/>
<feature type="domain" description="FAD-binding PCMH-type" evidence="4">
    <location>
        <begin position="1"/>
        <end position="177"/>
    </location>
</feature>
<organism evidence="5 6">
    <name type="scientific">Pseudoxanthomonas composti</name>
    <dbReference type="NCBI Taxonomy" id="2137479"/>
    <lineage>
        <taxon>Bacteria</taxon>
        <taxon>Pseudomonadati</taxon>
        <taxon>Pseudomonadota</taxon>
        <taxon>Gammaproteobacteria</taxon>
        <taxon>Lysobacterales</taxon>
        <taxon>Lysobacteraceae</taxon>
        <taxon>Pseudoxanthomonas</taxon>
    </lineage>
</organism>
<evidence type="ECO:0000313" key="5">
    <source>
        <dbReference type="EMBL" id="RXQ99139.1"/>
    </source>
</evidence>
<dbReference type="GO" id="GO:0016491">
    <property type="term" value="F:oxidoreductase activity"/>
    <property type="evidence" value="ECO:0007669"/>
    <property type="project" value="UniProtKB-KW"/>
</dbReference>
<gene>
    <name evidence="5" type="ORF">EPA99_18150</name>
</gene>
<dbReference type="InterPro" id="IPR016169">
    <property type="entry name" value="FAD-bd_PCMH_sub2"/>
</dbReference>
<dbReference type="OrthoDB" id="9793944at2"/>
<dbReference type="SMART" id="SM01092">
    <property type="entry name" value="CO_deh_flav_C"/>
    <property type="match status" value="1"/>
</dbReference>
<dbReference type="InterPro" id="IPR016166">
    <property type="entry name" value="FAD-bd_PCMH"/>
</dbReference>
<dbReference type="Gene3D" id="3.30.390.50">
    <property type="entry name" value="CO dehydrogenase flavoprotein, C-terminal domain"/>
    <property type="match status" value="1"/>
</dbReference>
<dbReference type="InterPro" id="IPR036683">
    <property type="entry name" value="CO_DH_flav_C_dom_sf"/>
</dbReference>
<keyword evidence="6" id="KW-1185">Reference proteome</keyword>
<evidence type="ECO:0000256" key="1">
    <source>
        <dbReference type="ARBA" id="ARBA00022630"/>
    </source>
</evidence>
<dbReference type="InterPro" id="IPR051312">
    <property type="entry name" value="Diverse_Substr_Oxidored"/>
</dbReference>
<dbReference type="InterPro" id="IPR005107">
    <property type="entry name" value="CO_DH_flav_C"/>
</dbReference>
<evidence type="ECO:0000256" key="2">
    <source>
        <dbReference type="ARBA" id="ARBA00022827"/>
    </source>
</evidence>
<protein>
    <submittedName>
        <fullName evidence="5">Carbon monoxide dehydrogenase</fullName>
    </submittedName>
</protein>
<evidence type="ECO:0000256" key="3">
    <source>
        <dbReference type="ARBA" id="ARBA00023002"/>
    </source>
</evidence>
<dbReference type="RefSeq" id="WP_129472674.1">
    <property type="nucleotide sequence ID" value="NZ_SAWZ01000016.1"/>
</dbReference>
<dbReference type="InterPro" id="IPR016167">
    <property type="entry name" value="FAD-bd_PCMH_sub1"/>
</dbReference>
<dbReference type="Pfam" id="PF00941">
    <property type="entry name" value="FAD_binding_5"/>
    <property type="match status" value="1"/>
</dbReference>
<accession>A0A4Q1JSS1</accession>
<dbReference type="Proteomes" id="UP000289784">
    <property type="component" value="Unassembled WGS sequence"/>
</dbReference>
<dbReference type="SUPFAM" id="SSF56176">
    <property type="entry name" value="FAD-binding/transporter-associated domain-like"/>
    <property type="match status" value="1"/>
</dbReference>
<dbReference type="PANTHER" id="PTHR42659:SF2">
    <property type="entry name" value="XANTHINE DEHYDROGENASE SUBUNIT C-RELATED"/>
    <property type="match status" value="1"/>
</dbReference>
<dbReference type="SUPFAM" id="SSF55447">
    <property type="entry name" value="CO dehydrogenase flavoprotein C-terminal domain-like"/>
    <property type="match status" value="1"/>
</dbReference>
<proteinExistence type="predicted"/>
<keyword evidence="2" id="KW-0274">FAD</keyword>
<comment type="caution">
    <text evidence="5">The sequence shown here is derived from an EMBL/GenBank/DDBJ whole genome shotgun (WGS) entry which is preliminary data.</text>
</comment>
<dbReference type="Gene3D" id="3.30.465.10">
    <property type="match status" value="1"/>
</dbReference>
<dbReference type="EMBL" id="SAWZ01000016">
    <property type="protein sequence ID" value="RXQ99139.1"/>
    <property type="molecule type" value="Genomic_DNA"/>
</dbReference>
<keyword evidence="1" id="KW-0285">Flavoprotein</keyword>
<reference evidence="5 6" key="1">
    <citation type="submission" date="2019-01" db="EMBL/GenBank/DDBJ databases">
        <title>Pseudoxanthomonas composti sp. nov., isolated from compost.</title>
        <authorList>
            <person name="Yang G."/>
        </authorList>
    </citation>
    <scope>NUCLEOTIDE SEQUENCE [LARGE SCALE GENOMIC DNA]</scope>
    <source>
        <strain evidence="5 6">GSS15</strain>
    </source>
</reference>
<dbReference type="InterPro" id="IPR002346">
    <property type="entry name" value="Mopterin_DH_FAD-bd"/>
</dbReference>
<dbReference type="GO" id="GO:0071949">
    <property type="term" value="F:FAD binding"/>
    <property type="evidence" value="ECO:0007669"/>
    <property type="project" value="InterPro"/>
</dbReference>
<dbReference type="PANTHER" id="PTHR42659">
    <property type="entry name" value="XANTHINE DEHYDROGENASE SUBUNIT C-RELATED"/>
    <property type="match status" value="1"/>
</dbReference>
<sequence>MKPAPFDYVRADSREEVLAQLHEHGDQARIIAGGQSLVPMLNMRLAKPGVLVDVMQVASLSGIEASDAGIRVGAGVRQATLLDWAGRDPRLPLLAKALPWVGHTQTRNRGTVVGSIAHADPSAEQPLCLLTLGGSLQLRHRKKARSIPAAEFFVGMMATARGDTELIESVTFPAAQPGAGYAFGEVARRHGDFAIVACAAVATGEGIRLGVGGVADIPTVRELPLPGASDFDDALNQYAWDLDARDDLHASARYRRELVRRLGRETIEEALRCRN</sequence>
<dbReference type="InterPro" id="IPR036318">
    <property type="entry name" value="FAD-bd_PCMH-like_sf"/>
</dbReference>
<dbReference type="PROSITE" id="PS51387">
    <property type="entry name" value="FAD_PCMH"/>
    <property type="match status" value="1"/>
</dbReference>
<evidence type="ECO:0000259" key="4">
    <source>
        <dbReference type="PROSITE" id="PS51387"/>
    </source>
</evidence>
<name>A0A4Q1JSS1_9GAMM</name>
<evidence type="ECO:0000313" key="6">
    <source>
        <dbReference type="Proteomes" id="UP000289784"/>
    </source>
</evidence>
<keyword evidence="3" id="KW-0560">Oxidoreductase</keyword>
<dbReference type="Gene3D" id="3.30.43.10">
    <property type="entry name" value="Uridine Diphospho-n-acetylenolpyruvylglucosamine Reductase, domain 2"/>
    <property type="match status" value="1"/>
</dbReference>